<keyword evidence="1" id="KW-1133">Transmembrane helix</keyword>
<reference evidence="2" key="1">
    <citation type="submission" date="2013-12" db="EMBL/GenBank/DDBJ databases">
        <authorList>
            <person name="Linke B."/>
        </authorList>
    </citation>
    <scope>NUCLEOTIDE SEQUENCE [LARGE SCALE GENOMIC DNA]</scope>
    <source>
        <strain evidence="2">CRIB-18</strain>
    </source>
</reference>
<dbReference type="RefSeq" id="WP_041017992.1">
    <property type="nucleotide sequence ID" value="NZ_CCEJ010000008.1"/>
</dbReference>
<dbReference type="STRING" id="1437425.CSEC_1627"/>
<evidence type="ECO:0000313" key="2">
    <source>
        <dbReference type="EMBL" id="CDR34441.1"/>
    </source>
</evidence>
<gene>
    <name evidence="2" type="ORF">CSEC_1627</name>
</gene>
<dbReference type="EMBL" id="CCEJ010000008">
    <property type="protein sequence ID" value="CDR34441.1"/>
    <property type="molecule type" value="Genomic_DNA"/>
</dbReference>
<protein>
    <submittedName>
        <fullName evidence="2">Conserved putative membrane protein</fullName>
    </submittedName>
</protein>
<accession>A0A090CZP7</accession>
<organism evidence="2 3">
    <name type="scientific">Candidatus Criblamydia sequanensis CRIB-18</name>
    <dbReference type="NCBI Taxonomy" id="1437425"/>
    <lineage>
        <taxon>Bacteria</taxon>
        <taxon>Pseudomonadati</taxon>
        <taxon>Chlamydiota</taxon>
        <taxon>Chlamydiia</taxon>
        <taxon>Parachlamydiales</taxon>
        <taxon>Candidatus Criblamydiaceae</taxon>
        <taxon>Candidatus Criblamydia</taxon>
    </lineage>
</organism>
<reference evidence="2" key="2">
    <citation type="submission" date="2014-09" db="EMBL/GenBank/DDBJ databases">
        <title>Criblamydia sequanensis harbors a mega-plasmid encoding arsenite resistance.</title>
        <authorList>
            <person name="Bertelli C."/>
            <person name="Goesmann A."/>
            <person name="Greub G."/>
        </authorList>
    </citation>
    <scope>NUCLEOTIDE SEQUENCE [LARGE SCALE GENOMIC DNA]</scope>
    <source>
        <strain evidence="2">CRIB-18</strain>
    </source>
</reference>
<evidence type="ECO:0000313" key="3">
    <source>
        <dbReference type="Proteomes" id="UP000031552"/>
    </source>
</evidence>
<evidence type="ECO:0000256" key="1">
    <source>
        <dbReference type="SAM" id="Phobius"/>
    </source>
</evidence>
<comment type="caution">
    <text evidence="2">The sequence shown here is derived from an EMBL/GenBank/DDBJ whole genome shotgun (WGS) entry which is preliminary data.</text>
</comment>
<keyword evidence="3" id="KW-1185">Reference proteome</keyword>
<keyword evidence="1" id="KW-0812">Transmembrane</keyword>
<dbReference type="Proteomes" id="UP000031552">
    <property type="component" value="Unassembled WGS sequence"/>
</dbReference>
<name>A0A090CZP7_9BACT</name>
<sequence>MTLSGDDAGFFGTLVAISFMVASFIGAFIIFILLWRNGKLNFDEEAANLMLEEPFKDGDSNER</sequence>
<proteinExistence type="predicted"/>
<keyword evidence="1" id="KW-0472">Membrane</keyword>
<feature type="transmembrane region" description="Helical" evidence="1">
    <location>
        <begin position="12"/>
        <end position="35"/>
    </location>
</feature>
<dbReference type="AlphaFoldDB" id="A0A090CZP7"/>